<reference evidence="3" key="1">
    <citation type="journal article" date="2019" name="Int. J. Syst. Evol. Microbiol.">
        <title>The Global Catalogue of Microorganisms (GCM) 10K type strain sequencing project: providing services to taxonomists for standard genome sequencing and annotation.</title>
        <authorList>
            <consortium name="The Broad Institute Genomics Platform"/>
            <consortium name="The Broad Institute Genome Sequencing Center for Infectious Disease"/>
            <person name="Wu L."/>
            <person name="Ma J."/>
        </authorList>
    </citation>
    <scope>NUCLEOTIDE SEQUENCE [LARGE SCALE GENOMIC DNA]</scope>
    <source>
        <strain evidence="3">CGMCC 4.7455</strain>
    </source>
</reference>
<evidence type="ECO:0000313" key="3">
    <source>
        <dbReference type="Proteomes" id="UP001597365"/>
    </source>
</evidence>
<feature type="compositionally biased region" description="Polar residues" evidence="1">
    <location>
        <begin position="177"/>
        <end position="187"/>
    </location>
</feature>
<name>A0ABW4PPI2_9ACTN</name>
<comment type="caution">
    <text evidence="2">The sequence shown here is derived from an EMBL/GenBank/DDBJ whole genome shotgun (WGS) entry which is preliminary data.</text>
</comment>
<evidence type="ECO:0008006" key="4">
    <source>
        <dbReference type="Google" id="ProtNLM"/>
    </source>
</evidence>
<sequence>MSSRKDPSAADRQLIEHAQRHGLTVTAKQLATWRRSRLLPGNIPGGGLGRGKGRTSRPAPESFDLVLGLARHAGPGKRPSDLALLLLAEELPVPEAAVRATFRAAVALAIPGEDDDPEQDPDERLDRLADRLSADGQAVTLVPARARRIDEQIARILREAAGAWPPAELAGLDHNPESASFTPQTPR</sequence>
<dbReference type="Proteomes" id="UP001597365">
    <property type="component" value="Unassembled WGS sequence"/>
</dbReference>
<feature type="region of interest" description="Disordered" evidence="1">
    <location>
        <begin position="36"/>
        <end position="59"/>
    </location>
</feature>
<accession>A0ABW4PPI2</accession>
<organism evidence="2 3">
    <name type="scientific">Streptomyces desertarenae</name>
    <dbReference type="NCBI Taxonomy" id="2666184"/>
    <lineage>
        <taxon>Bacteria</taxon>
        <taxon>Bacillati</taxon>
        <taxon>Actinomycetota</taxon>
        <taxon>Actinomycetes</taxon>
        <taxon>Kitasatosporales</taxon>
        <taxon>Streptomycetaceae</taxon>
        <taxon>Streptomyces</taxon>
    </lineage>
</organism>
<evidence type="ECO:0000313" key="2">
    <source>
        <dbReference type="EMBL" id="MFD1831678.1"/>
    </source>
</evidence>
<keyword evidence="3" id="KW-1185">Reference proteome</keyword>
<protein>
    <recommendedName>
        <fullName evidence="4">XRE family transcriptional regulator</fullName>
    </recommendedName>
</protein>
<dbReference type="RefSeq" id="WP_380901849.1">
    <property type="nucleotide sequence ID" value="NZ_JBHUFU010000011.1"/>
</dbReference>
<gene>
    <name evidence="2" type="ORF">ACFSJS_18765</name>
</gene>
<evidence type="ECO:0000256" key="1">
    <source>
        <dbReference type="SAM" id="MobiDB-lite"/>
    </source>
</evidence>
<proteinExistence type="predicted"/>
<dbReference type="EMBL" id="JBHUFU010000011">
    <property type="protein sequence ID" value="MFD1831678.1"/>
    <property type="molecule type" value="Genomic_DNA"/>
</dbReference>
<feature type="region of interest" description="Disordered" evidence="1">
    <location>
        <begin position="167"/>
        <end position="187"/>
    </location>
</feature>